<dbReference type="GeneID" id="29067240"/>
<accession>A0A1B1P9A4</accession>
<dbReference type="KEGG" id="vg:29067240"/>
<keyword evidence="2" id="KW-1185">Reference proteome</keyword>
<protein>
    <recommendedName>
        <fullName evidence="3">Anti-restriction nuclease</fullName>
    </recommendedName>
</protein>
<dbReference type="Proteomes" id="UP000202533">
    <property type="component" value="Segment"/>
</dbReference>
<dbReference type="OrthoDB" id="21600at10239"/>
<evidence type="ECO:0008006" key="3">
    <source>
        <dbReference type="Google" id="ProtNLM"/>
    </source>
</evidence>
<dbReference type="RefSeq" id="YP_009288936.1">
    <property type="nucleotide sequence ID" value="NC_031087.1"/>
</dbReference>
<name>A0A1B1P9A4_9CAUD</name>
<organism evidence="1 2">
    <name type="scientific">Klebsiella phage vB_KpnM_KpV477</name>
    <dbReference type="NCBI Taxonomy" id="1852625"/>
    <lineage>
        <taxon>Viruses</taxon>
        <taxon>Duplodnaviria</taxon>
        <taxon>Heunggongvirae</taxon>
        <taxon>Uroviricota</taxon>
        <taxon>Caudoviricetes</taxon>
        <taxon>Pantevenvirales</taxon>
        <taxon>Straboviridae</taxon>
        <taxon>Tevenvirinae</taxon>
        <taxon>Jiaodavirus</taxon>
        <taxon>Jiaodavirus kpv477</taxon>
    </lineage>
</organism>
<dbReference type="EMBL" id="KX258185">
    <property type="protein sequence ID" value="ANT40697.1"/>
    <property type="molecule type" value="Genomic_DNA"/>
</dbReference>
<sequence length="70" mass="7946">MRAISAKADYFNSLNRSEKAQIKRFILELGYVHAGDLKAHIQECGIAKRFDITRNCLNEVIAHVQPSSEE</sequence>
<evidence type="ECO:0000313" key="2">
    <source>
        <dbReference type="Proteomes" id="UP000202533"/>
    </source>
</evidence>
<gene>
    <name evidence="1" type="ORF">kpv477_260</name>
</gene>
<reference evidence="1 2" key="1">
    <citation type="submission" date="2016-05" db="EMBL/GenBank/DDBJ databases">
        <title>Complete genome sequence of Klebsiella pneumoniae bacteriophage vB_KpnM_KpV477.</title>
        <authorList>
            <person name="Komisarova E.V."/>
            <person name="Krasilnikova V.M."/>
            <person name="Kislichkina A.A."/>
            <person name="Bogun A.G."/>
            <person name="Volozhantsev N.V."/>
        </authorList>
    </citation>
    <scope>NUCLEOTIDE SEQUENCE [LARGE SCALE GENOMIC DNA]</scope>
</reference>
<proteinExistence type="predicted"/>
<evidence type="ECO:0000313" key="1">
    <source>
        <dbReference type="EMBL" id="ANT40697.1"/>
    </source>
</evidence>